<dbReference type="InterPro" id="IPR011066">
    <property type="entry name" value="MscS_channel_C_sf"/>
</dbReference>
<comment type="caution">
    <text evidence="9">The sequence shown here is derived from an EMBL/GenBank/DDBJ whole genome shotgun (WGS) entry which is preliminary data.</text>
</comment>
<keyword evidence="4 7" id="KW-0812">Transmembrane</keyword>
<evidence type="ECO:0000313" key="10">
    <source>
        <dbReference type="Proteomes" id="UP001629214"/>
    </source>
</evidence>
<evidence type="ECO:0000256" key="2">
    <source>
        <dbReference type="ARBA" id="ARBA00008017"/>
    </source>
</evidence>
<gene>
    <name evidence="9" type="ORF">PQR63_05060</name>
</gene>
<dbReference type="InterPro" id="IPR045275">
    <property type="entry name" value="MscS_archaea/bacteria_type"/>
</dbReference>
<dbReference type="EMBL" id="JAQQFR010000003">
    <property type="protein sequence ID" value="MFL9877734.1"/>
    <property type="molecule type" value="Genomic_DNA"/>
</dbReference>
<evidence type="ECO:0000256" key="5">
    <source>
        <dbReference type="ARBA" id="ARBA00022989"/>
    </source>
</evidence>
<dbReference type="Gene3D" id="1.10.287.1260">
    <property type="match status" value="1"/>
</dbReference>
<name>A0ABW8Z3X1_9BURK</name>
<feature type="domain" description="Mechanosensitive ion channel MscS" evidence="8">
    <location>
        <begin position="106"/>
        <end position="171"/>
    </location>
</feature>
<accession>A0ABW8Z3X1</accession>
<proteinExistence type="inferred from homology"/>
<dbReference type="PANTHER" id="PTHR30221">
    <property type="entry name" value="SMALL-CONDUCTANCE MECHANOSENSITIVE CHANNEL"/>
    <property type="match status" value="1"/>
</dbReference>
<keyword evidence="7" id="KW-0813">Transport</keyword>
<evidence type="ECO:0000256" key="4">
    <source>
        <dbReference type="ARBA" id="ARBA00022692"/>
    </source>
</evidence>
<reference evidence="9 10" key="1">
    <citation type="journal article" date="2024" name="Chem. Sci.">
        <title>Discovery of megapolipeptins by genome mining of a Burkholderiales bacteria collection.</title>
        <authorList>
            <person name="Paulo B.S."/>
            <person name="Recchia M.J.J."/>
            <person name="Lee S."/>
            <person name="Fergusson C.H."/>
            <person name="Romanowski S.B."/>
            <person name="Hernandez A."/>
            <person name="Krull N."/>
            <person name="Liu D.Y."/>
            <person name="Cavanagh H."/>
            <person name="Bos A."/>
            <person name="Gray C.A."/>
            <person name="Murphy B.T."/>
            <person name="Linington R.G."/>
            <person name="Eustaquio A.S."/>
        </authorList>
    </citation>
    <scope>NUCLEOTIDE SEQUENCE [LARGE SCALE GENOMIC DNA]</scope>
    <source>
        <strain evidence="9 10">RL21-008-BIB-B</strain>
    </source>
</reference>
<dbReference type="InterPro" id="IPR023408">
    <property type="entry name" value="MscS_beta-dom_sf"/>
</dbReference>
<dbReference type="Proteomes" id="UP001629214">
    <property type="component" value="Unassembled WGS sequence"/>
</dbReference>
<organism evidence="9 10">
    <name type="scientific">Herbaspirillum rhizosphaerae</name>
    <dbReference type="NCBI Taxonomy" id="346179"/>
    <lineage>
        <taxon>Bacteria</taxon>
        <taxon>Pseudomonadati</taxon>
        <taxon>Pseudomonadota</taxon>
        <taxon>Betaproteobacteria</taxon>
        <taxon>Burkholderiales</taxon>
        <taxon>Oxalobacteraceae</taxon>
        <taxon>Herbaspirillum</taxon>
    </lineage>
</organism>
<dbReference type="PANTHER" id="PTHR30221:SF3">
    <property type="entry name" value="SMALL-CONDUCTANCE MECHANOSENSITIVE CHANNEL"/>
    <property type="match status" value="1"/>
</dbReference>
<keyword evidence="6 7" id="KW-0472">Membrane</keyword>
<keyword evidence="7" id="KW-0407">Ion channel</keyword>
<evidence type="ECO:0000259" key="8">
    <source>
        <dbReference type="Pfam" id="PF00924"/>
    </source>
</evidence>
<dbReference type="InterPro" id="IPR010920">
    <property type="entry name" value="LSM_dom_sf"/>
</dbReference>
<evidence type="ECO:0000256" key="1">
    <source>
        <dbReference type="ARBA" id="ARBA00004651"/>
    </source>
</evidence>
<comment type="caution">
    <text evidence="7">Lacks conserved residue(s) required for the propagation of feature annotation.</text>
</comment>
<keyword evidence="3" id="KW-1003">Cell membrane</keyword>
<dbReference type="InterPro" id="IPR006685">
    <property type="entry name" value="MscS_channel_2nd"/>
</dbReference>
<feature type="transmembrane region" description="Helical" evidence="7">
    <location>
        <begin position="90"/>
        <end position="119"/>
    </location>
</feature>
<dbReference type="SUPFAM" id="SSF82861">
    <property type="entry name" value="Mechanosensitive channel protein MscS (YggB), transmembrane region"/>
    <property type="match status" value="1"/>
</dbReference>
<protein>
    <recommendedName>
        <fullName evidence="7">Small-conductance mechanosensitive channel</fullName>
    </recommendedName>
</protein>
<evidence type="ECO:0000256" key="3">
    <source>
        <dbReference type="ARBA" id="ARBA00022475"/>
    </source>
</evidence>
<feature type="transmembrane region" description="Helical" evidence="7">
    <location>
        <begin position="12"/>
        <end position="37"/>
    </location>
</feature>
<dbReference type="RefSeq" id="WP_408166196.1">
    <property type="nucleotide sequence ID" value="NZ_JAQQFR010000003.1"/>
</dbReference>
<keyword evidence="7" id="KW-0406">Ion transport</keyword>
<dbReference type="InterPro" id="IPR011014">
    <property type="entry name" value="MscS_channel_TM-2"/>
</dbReference>
<dbReference type="SUPFAM" id="SSF82689">
    <property type="entry name" value="Mechanosensitive channel protein MscS (YggB), C-terminal domain"/>
    <property type="match status" value="1"/>
</dbReference>
<comment type="function">
    <text evidence="7">Mechanosensitive channel that participates in the regulation of osmotic pressure changes within the cell, opening in response to stretch forces in the membrane lipid bilayer, without the need for other proteins. Contributes to normal resistance to hypoosmotic shock. Forms an ion channel of 1.0 nanosiemens conductance with a slight preference for anions.</text>
</comment>
<dbReference type="SUPFAM" id="SSF50182">
    <property type="entry name" value="Sm-like ribonucleoproteins"/>
    <property type="match status" value="1"/>
</dbReference>
<evidence type="ECO:0000256" key="7">
    <source>
        <dbReference type="RuleBase" id="RU369025"/>
    </source>
</evidence>
<keyword evidence="5 7" id="KW-1133">Transmembrane helix</keyword>
<feature type="transmembrane region" description="Helical" evidence="7">
    <location>
        <begin position="57"/>
        <end position="78"/>
    </location>
</feature>
<dbReference type="Pfam" id="PF00924">
    <property type="entry name" value="MS_channel_2nd"/>
    <property type="match status" value="1"/>
</dbReference>
<comment type="subunit">
    <text evidence="7">Homoheptamer.</text>
</comment>
<evidence type="ECO:0000313" key="9">
    <source>
        <dbReference type="EMBL" id="MFL9877734.1"/>
    </source>
</evidence>
<sequence length="289" mass="30629">MQQHLLNLDTLINLYLVPFGLKVLAALAIWIIGGMLIATFAKVVRRVLTARQFEATLINYAVSAIHVILRVLLVMGILEVCGIPTTSFAAMIGAVGVALGVAWSGLLSNFAAGIFLVVLRPFKVGDYITAAAQTGTVTDIGLVTTTMLTDNNLRVIIGNNKLFSDIITNYNVQPTRRVDLRCQIAYGVDPADAIARLTEKVSRIPNVLTTPAIAVVIQEFNALGTLLAVRLFAATPNFGQVYNDTNQAIAQTCAEAGWPAPATYQVSVANTSSAASSDNAAADKAAPQA</sequence>
<dbReference type="Gene3D" id="2.30.30.60">
    <property type="match status" value="1"/>
</dbReference>
<comment type="subcellular location">
    <subcellularLocation>
        <location evidence="7">Cell inner membrane</location>
        <topology evidence="7">Multi-pass membrane protein</topology>
    </subcellularLocation>
    <subcellularLocation>
        <location evidence="1">Cell membrane</location>
        <topology evidence="1">Multi-pass membrane protein</topology>
    </subcellularLocation>
</comment>
<keyword evidence="10" id="KW-1185">Reference proteome</keyword>
<keyword evidence="7" id="KW-0997">Cell inner membrane</keyword>
<comment type="similarity">
    <text evidence="2 7">Belongs to the MscS (TC 1.A.23) family.</text>
</comment>
<dbReference type="Gene3D" id="3.30.70.100">
    <property type="match status" value="1"/>
</dbReference>
<evidence type="ECO:0000256" key="6">
    <source>
        <dbReference type="ARBA" id="ARBA00023136"/>
    </source>
</evidence>